<organism evidence="9 10">
    <name type="scientific">Georgenia halophila</name>
    <dbReference type="NCBI Taxonomy" id="620889"/>
    <lineage>
        <taxon>Bacteria</taxon>
        <taxon>Bacillati</taxon>
        <taxon>Actinomycetota</taxon>
        <taxon>Actinomycetes</taxon>
        <taxon>Micrococcales</taxon>
        <taxon>Bogoriellaceae</taxon>
        <taxon>Georgenia</taxon>
    </lineage>
</organism>
<feature type="transmembrane region" description="Helical" evidence="7">
    <location>
        <begin position="161"/>
        <end position="179"/>
    </location>
</feature>
<comment type="caution">
    <text evidence="9">The sequence shown here is derived from an EMBL/GenBank/DDBJ whole genome shotgun (WGS) entry which is preliminary data.</text>
</comment>
<evidence type="ECO:0000256" key="3">
    <source>
        <dbReference type="ARBA" id="ARBA00022475"/>
    </source>
</evidence>
<dbReference type="InterPro" id="IPR035906">
    <property type="entry name" value="MetI-like_sf"/>
</dbReference>
<feature type="transmembrane region" description="Helical" evidence="7">
    <location>
        <begin position="89"/>
        <end position="109"/>
    </location>
</feature>
<dbReference type="PANTHER" id="PTHR30193">
    <property type="entry name" value="ABC TRANSPORTER PERMEASE PROTEIN"/>
    <property type="match status" value="1"/>
</dbReference>
<keyword evidence="3" id="KW-1003">Cell membrane</keyword>
<keyword evidence="2 7" id="KW-0813">Transport</keyword>
<keyword evidence="6 7" id="KW-0472">Membrane</keyword>
<keyword evidence="10" id="KW-1185">Reference proteome</keyword>
<comment type="subcellular location">
    <subcellularLocation>
        <location evidence="1 7">Cell membrane</location>
        <topology evidence="1 7">Multi-pass membrane protein</topology>
    </subcellularLocation>
</comment>
<feature type="transmembrane region" description="Helical" evidence="7">
    <location>
        <begin position="121"/>
        <end position="141"/>
    </location>
</feature>
<feature type="transmembrane region" description="Helical" evidence="7">
    <location>
        <begin position="24"/>
        <end position="53"/>
    </location>
</feature>
<dbReference type="CDD" id="cd06261">
    <property type="entry name" value="TM_PBP2"/>
    <property type="match status" value="1"/>
</dbReference>
<accession>A0ABP8KSS3</accession>
<dbReference type="EMBL" id="BAABGN010000001">
    <property type="protein sequence ID" value="GAA4415570.1"/>
    <property type="molecule type" value="Genomic_DNA"/>
</dbReference>
<evidence type="ECO:0000256" key="5">
    <source>
        <dbReference type="ARBA" id="ARBA00022989"/>
    </source>
</evidence>
<feature type="domain" description="ABC transmembrane type-1" evidence="8">
    <location>
        <begin position="84"/>
        <end position="295"/>
    </location>
</feature>
<evidence type="ECO:0000259" key="8">
    <source>
        <dbReference type="PROSITE" id="PS50928"/>
    </source>
</evidence>
<dbReference type="InterPro" id="IPR000515">
    <property type="entry name" value="MetI-like"/>
</dbReference>
<keyword evidence="4 7" id="KW-0812">Transmembrane</keyword>
<evidence type="ECO:0000256" key="6">
    <source>
        <dbReference type="ARBA" id="ARBA00023136"/>
    </source>
</evidence>
<comment type="similarity">
    <text evidence="7">Belongs to the binding-protein-dependent transport system permease family.</text>
</comment>
<gene>
    <name evidence="9" type="ORF">GCM10023169_02030</name>
</gene>
<sequence length="307" mass="33625">MAAVTGARVGRPRRRSTWRQRDAATGYLFVAPAVLGAVAFVIAPLVAVIWYSLHEWNVLAGTFTFEGAANYERMLSDESLHQSLAASGWFSLGIVVLNISLALALAVLLNQRLPATTFFRVAFFSPVVVSLVAWTIVWGFLLQVDGGVNAFLSTFGIDGPNWLRGNVTAMIAVVVVQVFKNVGLNMVLFLSALQSVPEEIQEAATLDGAGPWRRFWSITMAMISPTVLLVSILTVVGSLETFALIDVLTQGGPSNSTTVLVYYLYRQAFEFNDFGYASAVAVLLFAIVLGLTLLQWQTRKRWVFHEV</sequence>
<evidence type="ECO:0000313" key="9">
    <source>
        <dbReference type="EMBL" id="GAA4415570.1"/>
    </source>
</evidence>
<keyword evidence="5 7" id="KW-1133">Transmembrane helix</keyword>
<reference evidence="10" key="1">
    <citation type="journal article" date="2019" name="Int. J. Syst. Evol. Microbiol.">
        <title>The Global Catalogue of Microorganisms (GCM) 10K type strain sequencing project: providing services to taxonomists for standard genome sequencing and annotation.</title>
        <authorList>
            <consortium name="The Broad Institute Genomics Platform"/>
            <consortium name="The Broad Institute Genome Sequencing Center for Infectious Disease"/>
            <person name="Wu L."/>
            <person name="Ma J."/>
        </authorList>
    </citation>
    <scope>NUCLEOTIDE SEQUENCE [LARGE SCALE GENOMIC DNA]</scope>
    <source>
        <strain evidence="10">JCM 17810</strain>
    </source>
</reference>
<name>A0ABP8KSS3_9MICO</name>
<dbReference type="Pfam" id="PF00528">
    <property type="entry name" value="BPD_transp_1"/>
    <property type="match status" value="1"/>
</dbReference>
<evidence type="ECO:0000256" key="2">
    <source>
        <dbReference type="ARBA" id="ARBA00022448"/>
    </source>
</evidence>
<dbReference type="InterPro" id="IPR051393">
    <property type="entry name" value="ABC_transporter_permease"/>
</dbReference>
<protein>
    <submittedName>
        <fullName evidence="9">Sugar ABC transporter permease</fullName>
    </submittedName>
</protein>
<dbReference type="PANTHER" id="PTHR30193:SF41">
    <property type="entry name" value="DIACETYLCHITOBIOSE UPTAKE SYSTEM PERMEASE PROTEIN NGCF"/>
    <property type="match status" value="1"/>
</dbReference>
<evidence type="ECO:0000313" key="10">
    <source>
        <dbReference type="Proteomes" id="UP001500622"/>
    </source>
</evidence>
<dbReference type="SUPFAM" id="SSF161098">
    <property type="entry name" value="MetI-like"/>
    <property type="match status" value="1"/>
</dbReference>
<evidence type="ECO:0000256" key="7">
    <source>
        <dbReference type="RuleBase" id="RU363032"/>
    </source>
</evidence>
<feature type="transmembrane region" description="Helical" evidence="7">
    <location>
        <begin position="274"/>
        <end position="294"/>
    </location>
</feature>
<dbReference type="RefSeq" id="WP_345214627.1">
    <property type="nucleotide sequence ID" value="NZ_BAABGN010000001.1"/>
</dbReference>
<evidence type="ECO:0000256" key="4">
    <source>
        <dbReference type="ARBA" id="ARBA00022692"/>
    </source>
</evidence>
<dbReference type="Gene3D" id="1.10.3720.10">
    <property type="entry name" value="MetI-like"/>
    <property type="match status" value="1"/>
</dbReference>
<feature type="transmembrane region" description="Helical" evidence="7">
    <location>
        <begin position="215"/>
        <end position="239"/>
    </location>
</feature>
<proteinExistence type="inferred from homology"/>
<evidence type="ECO:0000256" key="1">
    <source>
        <dbReference type="ARBA" id="ARBA00004651"/>
    </source>
</evidence>
<dbReference type="PROSITE" id="PS50928">
    <property type="entry name" value="ABC_TM1"/>
    <property type="match status" value="1"/>
</dbReference>
<dbReference type="Proteomes" id="UP001500622">
    <property type="component" value="Unassembled WGS sequence"/>
</dbReference>